<evidence type="ECO:0000256" key="5">
    <source>
        <dbReference type="ARBA" id="ARBA00022573"/>
    </source>
</evidence>
<evidence type="ECO:0000256" key="8">
    <source>
        <dbReference type="ARBA" id="ARBA00029996"/>
    </source>
</evidence>
<evidence type="ECO:0000256" key="3">
    <source>
        <dbReference type="ARBA" id="ARBA00004953"/>
    </source>
</evidence>
<dbReference type="EMBL" id="JAUSTU010000008">
    <property type="protein sequence ID" value="MDQ0155677.1"/>
    <property type="molecule type" value="Genomic_DNA"/>
</dbReference>
<keyword evidence="7 11" id="KW-0456">Lyase</keyword>
<dbReference type="Gene3D" id="3.40.640.10">
    <property type="entry name" value="Type I PLP-dependent aspartate aminotransferase-like (Major domain)"/>
    <property type="match status" value="1"/>
</dbReference>
<evidence type="ECO:0000256" key="6">
    <source>
        <dbReference type="ARBA" id="ARBA00022898"/>
    </source>
</evidence>
<dbReference type="InterPro" id="IPR005860">
    <property type="entry name" value="CobD"/>
</dbReference>
<dbReference type="InterPro" id="IPR004838">
    <property type="entry name" value="NHTrfase_class1_PyrdxlP-BS"/>
</dbReference>
<dbReference type="PANTHER" id="PTHR42885">
    <property type="entry name" value="HISTIDINOL-PHOSPHATE AMINOTRANSFERASE-RELATED"/>
    <property type="match status" value="1"/>
</dbReference>
<dbReference type="RefSeq" id="WP_307150208.1">
    <property type="nucleotide sequence ID" value="NZ_JAUSTU010000008.1"/>
</dbReference>
<comment type="catalytic activity">
    <reaction evidence="9">
        <text>O-phospho-L-threonine + H(+) = (R)-1-aminopropan-2-yl phosphate + CO2</text>
        <dbReference type="Rhea" id="RHEA:11492"/>
        <dbReference type="ChEBI" id="CHEBI:15378"/>
        <dbReference type="ChEBI" id="CHEBI:16526"/>
        <dbReference type="ChEBI" id="CHEBI:58563"/>
        <dbReference type="ChEBI" id="CHEBI:58675"/>
        <dbReference type="EC" id="4.1.1.81"/>
    </reaction>
</comment>
<dbReference type="InterPro" id="IPR004839">
    <property type="entry name" value="Aminotransferase_I/II_large"/>
</dbReference>
<dbReference type="SUPFAM" id="SSF53383">
    <property type="entry name" value="PLP-dependent transferases"/>
    <property type="match status" value="1"/>
</dbReference>
<evidence type="ECO:0000313" key="12">
    <source>
        <dbReference type="Proteomes" id="UP001231362"/>
    </source>
</evidence>
<evidence type="ECO:0000256" key="9">
    <source>
        <dbReference type="ARBA" id="ARBA00048531"/>
    </source>
</evidence>
<gene>
    <name evidence="11" type="ORF">J2S07_001982</name>
</gene>
<dbReference type="EC" id="4.1.1.81" evidence="4"/>
<evidence type="ECO:0000256" key="1">
    <source>
        <dbReference type="ARBA" id="ARBA00001933"/>
    </source>
</evidence>
<organism evidence="11 12">
    <name type="scientific">Anoxybacillus andreesenii</name>
    <dbReference type="NCBI Taxonomy" id="1325932"/>
    <lineage>
        <taxon>Bacteria</taxon>
        <taxon>Bacillati</taxon>
        <taxon>Bacillota</taxon>
        <taxon>Bacilli</taxon>
        <taxon>Bacillales</taxon>
        <taxon>Anoxybacillaceae</taxon>
        <taxon>Anoxybacillus</taxon>
    </lineage>
</organism>
<comment type="caution">
    <text evidence="11">The sequence shown here is derived from an EMBL/GenBank/DDBJ whole genome shotgun (WGS) entry which is preliminary data.</text>
</comment>
<sequence length="355" mass="40621">MNWPAHGSNPQYIYEAMNIPKPNTWIDLSANINPLGPPKSILEKWLHFYESIGEYPDPFANALKEQIAQQAGVAKESILIGNGGAELIMLLGRMLAQKNVLIVQPTFSEYEKACQANGCHISYHYLDEKWSLNLQGLMEKLDGVAAVFLCNPNNPTGVCFSLAEIQFLAEACTRKGIYLIIDEAFYDFWKDYEPLTPLQRTCENIILIRSMTKMYAIPGLRLGYLIASEEVVGQIAQYQPHWSVNVLAMLAGQECLKDEEFINQTIDYIEKERAKLSLFFTQEGFEMSPSKVNFYLLRDPELESQLPLFEFLLRHGIVPRHTMNFPGLGGEWLRFAIKSKTENDQLLQVLEEWRR</sequence>
<feature type="domain" description="Aminotransferase class I/classII large" evidence="10">
    <location>
        <begin position="24"/>
        <end position="349"/>
    </location>
</feature>
<keyword evidence="5" id="KW-0169">Cobalamin biosynthesis</keyword>
<evidence type="ECO:0000256" key="7">
    <source>
        <dbReference type="ARBA" id="ARBA00023239"/>
    </source>
</evidence>
<dbReference type="InterPro" id="IPR015421">
    <property type="entry name" value="PyrdxlP-dep_Trfase_major"/>
</dbReference>
<name>A0ABT9V3Z9_9BACL</name>
<keyword evidence="6" id="KW-0663">Pyridoxal phosphate</keyword>
<accession>A0ABT9V3Z9</accession>
<dbReference type="InterPro" id="IPR015422">
    <property type="entry name" value="PyrdxlP-dep_Trfase_small"/>
</dbReference>
<dbReference type="PANTHER" id="PTHR42885:SF1">
    <property type="entry name" value="THREONINE-PHOSPHATE DECARBOXYLASE"/>
    <property type="match status" value="1"/>
</dbReference>
<dbReference type="GO" id="GO:0048472">
    <property type="term" value="F:threonine-phosphate decarboxylase activity"/>
    <property type="evidence" value="ECO:0007669"/>
    <property type="project" value="UniProtKB-EC"/>
</dbReference>
<reference evidence="11 12" key="1">
    <citation type="submission" date="2023-07" db="EMBL/GenBank/DDBJ databases">
        <title>Genomic Encyclopedia of Type Strains, Phase IV (KMG-IV): sequencing the most valuable type-strain genomes for metagenomic binning, comparative biology and taxonomic classification.</title>
        <authorList>
            <person name="Goeker M."/>
        </authorList>
    </citation>
    <scope>NUCLEOTIDE SEQUENCE [LARGE SCALE GENOMIC DNA]</scope>
    <source>
        <strain evidence="11 12">DSM 23948</strain>
    </source>
</reference>
<keyword evidence="12" id="KW-1185">Reference proteome</keyword>
<evidence type="ECO:0000259" key="10">
    <source>
        <dbReference type="Pfam" id="PF00155"/>
    </source>
</evidence>
<dbReference type="CDD" id="cd00609">
    <property type="entry name" value="AAT_like"/>
    <property type="match status" value="1"/>
</dbReference>
<comment type="pathway">
    <text evidence="3">Cofactor biosynthesis; adenosylcobalamin biosynthesis.</text>
</comment>
<dbReference type="PROSITE" id="PS00105">
    <property type="entry name" value="AA_TRANSFER_CLASS_1"/>
    <property type="match status" value="1"/>
</dbReference>
<dbReference type="InterPro" id="IPR015424">
    <property type="entry name" value="PyrdxlP-dep_Trfase"/>
</dbReference>
<comment type="function">
    <text evidence="2">Decarboxylates L-threonine-O-3-phosphate to yield (R)-1-amino-2-propanol O-2-phosphate, the precursor for the linkage between the nucleotide loop and the corrin ring in cobalamin.</text>
</comment>
<protein>
    <recommendedName>
        <fullName evidence="4">threonine-phosphate decarboxylase</fullName>
        <ecNumber evidence="4">4.1.1.81</ecNumber>
    </recommendedName>
    <alternativeName>
        <fullName evidence="8">L-threonine-O-3-phosphate decarboxylase</fullName>
    </alternativeName>
</protein>
<evidence type="ECO:0000256" key="2">
    <source>
        <dbReference type="ARBA" id="ARBA00003444"/>
    </source>
</evidence>
<evidence type="ECO:0000313" key="11">
    <source>
        <dbReference type="EMBL" id="MDQ0155677.1"/>
    </source>
</evidence>
<dbReference type="NCBIfam" id="TIGR01140">
    <property type="entry name" value="L_thr_O3P_dcar"/>
    <property type="match status" value="1"/>
</dbReference>
<comment type="cofactor">
    <cofactor evidence="1">
        <name>pyridoxal 5'-phosphate</name>
        <dbReference type="ChEBI" id="CHEBI:597326"/>
    </cofactor>
</comment>
<dbReference type="Pfam" id="PF00155">
    <property type="entry name" value="Aminotran_1_2"/>
    <property type="match status" value="1"/>
</dbReference>
<dbReference type="Proteomes" id="UP001231362">
    <property type="component" value="Unassembled WGS sequence"/>
</dbReference>
<dbReference type="Gene3D" id="3.90.1150.10">
    <property type="entry name" value="Aspartate Aminotransferase, domain 1"/>
    <property type="match status" value="1"/>
</dbReference>
<proteinExistence type="predicted"/>
<evidence type="ECO:0000256" key="4">
    <source>
        <dbReference type="ARBA" id="ARBA00012285"/>
    </source>
</evidence>